<evidence type="ECO:0000256" key="5">
    <source>
        <dbReference type="ARBA" id="ARBA00022723"/>
    </source>
</evidence>
<organism evidence="14 15">
    <name type="scientific">Hyalangium minutum</name>
    <dbReference type="NCBI Taxonomy" id="394096"/>
    <lineage>
        <taxon>Bacteria</taxon>
        <taxon>Pseudomonadati</taxon>
        <taxon>Myxococcota</taxon>
        <taxon>Myxococcia</taxon>
        <taxon>Myxococcales</taxon>
        <taxon>Cystobacterineae</taxon>
        <taxon>Archangiaceae</taxon>
        <taxon>Hyalangium</taxon>
    </lineage>
</organism>
<dbReference type="SUPFAM" id="SSF55681">
    <property type="entry name" value="Class II aaRS and biotin synthetases"/>
    <property type="match status" value="1"/>
</dbReference>
<keyword evidence="8" id="KW-0067">ATP-binding</keyword>
<comment type="caution">
    <text evidence="14">The sequence shown here is derived from an EMBL/GenBank/DDBJ whole genome shotgun (WGS) entry which is preliminary data.</text>
</comment>
<keyword evidence="6" id="KW-0547">Nucleotide-binding</keyword>
<dbReference type="PANTHER" id="PTHR11451:SF44">
    <property type="entry name" value="THREONINE--TRNA LIGASE, CHLOROPLASTIC_MITOCHONDRIAL 2"/>
    <property type="match status" value="1"/>
</dbReference>
<evidence type="ECO:0000256" key="4">
    <source>
        <dbReference type="ARBA" id="ARBA00022598"/>
    </source>
</evidence>
<keyword evidence="5" id="KW-0479">Metal-binding</keyword>
<dbReference type="STRING" id="394096.DB31_2023"/>
<dbReference type="GO" id="GO:0006435">
    <property type="term" value="P:threonyl-tRNA aminoacylation"/>
    <property type="evidence" value="ECO:0007669"/>
    <property type="project" value="UniProtKB-UniRule"/>
</dbReference>
<comment type="catalytic activity">
    <reaction evidence="11">
        <text>tRNA(Thr) + L-threonine + ATP = L-threonyl-tRNA(Thr) + AMP + diphosphate + H(+)</text>
        <dbReference type="Rhea" id="RHEA:24624"/>
        <dbReference type="Rhea" id="RHEA-COMP:9670"/>
        <dbReference type="Rhea" id="RHEA-COMP:9704"/>
        <dbReference type="ChEBI" id="CHEBI:15378"/>
        <dbReference type="ChEBI" id="CHEBI:30616"/>
        <dbReference type="ChEBI" id="CHEBI:33019"/>
        <dbReference type="ChEBI" id="CHEBI:57926"/>
        <dbReference type="ChEBI" id="CHEBI:78442"/>
        <dbReference type="ChEBI" id="CHEBI:78534"/>
        <dbReference type="ChEBI" id="CHEBI:456215"/>
        <dbReference type="EC" id="6.1.1.3"/>
    </reaction>
</comment>
<dbReference type="PROSITE" id="PS50862">
    <property type="entry name" value="AA_TRNA_LIGASE_II"/>
    <property type="match status" value="1"/>
</dbReference>
<dbReference type="InterPro" id="IPR033728">
    <property type="entry name" value="ThrRS_core"/>
</dbReference>
<dbReference type="PATRIC" id="fig|394096.3.peg.6359"/>
<keyword evidence="3" id="KW-0963">Cytoplasm</keyword>
<keyword evidence="15" id="KW-1185">Reference proteome</keyword>
<feature type="domain" description="Aminoacyl-transfer RNA synthetases class-II family profile" evidence="13">
    <location>
        <begin position="6"/>
        <end position="297"/>
    </location>
</feature>
<accession>A0A085W966</accession>
<dbReference type="GO" id="GO:0004829">
    <property type="term" value="F:threonine-tRNA ligase activity"/>
    <property type="evidence" value="ECO:0007669"/>
    <property type="project" value="UniProtKB-UniRule"/>
</dbReference>
<dbReference type="Gene3D" id="3.30.930.10">
    <property type="entry name" value="Bira Bifunctional Protein, Domain 2"/>
    <property type="match status" value="1"/>
</dbReference>
<evidence type="ECO:0000256" key="7">
    <source>
        <dbReference type="ARBA" id="ARBA00022833"/>
    </source>
</evidence>
<evidence type="ECO:0000256" key="2">
    <source>
        <dbReference type="ARBA" id="ARBA00013163"/>
    </source>
</evidence>
<dbReference type="InterPro" id="IPR002314">
    <property type="entry name" value="aa-tRNA-synt_IIb"/>
</dbReference>
<keyword evidence="7" id="KW-0862">Zinc</keyword>
<evidence type="ECO:0000313" key="14">
    <source>
        <dbReference type="EMBL" id="KFE64229.1"/>
    </source>
</evidence>
<dbReference type="Proteomes" id="UP000028725">
    <property type="component" value="Unassembled WGS sequence"/>
</dbReference>
<keyword evidence="4" id="KW-0436">Ligase</keyword>
<evidence type="ECO:0000256" key="6">
    <source>
        <dbReference type="ARBA" id="ARBA00022741"/>
    </source>
</evidence>
<evidence type="ECO:0000256" key="3">
    <source>
        <dbReference type="ARBA" id="ARBA00022490"/>
    </source>
</evidence>
<evidence type="ECO:0000256" key="9">
    <source>
        <dbReference type="ARBA" id="ARBA00022917"/>
    </source>
</evidence>
<dbReference type="InterPro" id="IPR002320">
    <property type="entry name" value="Thr-tRNA-ligase_IIa"/>
</dbReference>
<proteinExistence type="inferred from homology"/>
<dbReference type="FunFam" id="3.30.930.10:FF:000002">
    <property type="entry name" value="Threonine--tRNA ligase"/>
    <property type="match status" value="1"/>
</dbReference>
<evidence type="ECO:0000256" key="11">
    <source>
        <dbReference type="ARBA" id="ARBA00049515"/>
    </source>
</evidence>
<evidence type="ECO:0000256" key="8">
    <source>
        <dbReference type="ARBA" id="ARBA00022840"/>
    </source>
</evidence>
<evidence type="ECO:0000256" key="10">
    <source>
        <dbReference type="ARBA" id="ARBA00023146"/>
    </source>
</evidence>
<dbReference type="InterPro" id="IPR036621">
    <property type="entry name" value="Anticodon-bd_dom_sf"/>
</dbReference>
<dbReference type="InterPro" id="IPR006195">
    <property type="entry name" value="aa-tRNA-synth_II"/>
</dbReference>
<keyword evidence="10 14" id="KW-0030">Aminoacyl-tRNA synthetase</keyword>
<dbReference type="Pfam" id="PF00587">
    <property type="entry name" value="tRNA-synt_2b"/>
    <property type="match status" value="1"/>
</dbReference>
<dbReference type="Gene3D" id="3.40.50.800">
    <property type="entry name" value="Anticodon-binding domain"/>
    <property type="match status" value="1"/>
</dbReference>
<evidence type="ECO:0000256" key="12">
    <source>
        <dbReference type="NCBIfam" id="TIGR00418"/>
    </source>
</evidence>
<dbReference type="PRINTS" id="PR01047">
    <property type="entry name" value="TRNASYNTHTHR"/>
</dbReference>
<reference evidence="14 15" key="1">
    <citation type="submission" date="2014-04" db="EMBL/GenBank/DDBJ databases">
        <title>Genome assembly of Hyalangium minutum DSM 14724.</title>
        <authorList>
            <person name="Sharma G."/>
            <person name="Subramanian S."/>
        </authorList>
    </citation>
    <scope>NUCLEOTIDE SEQUENCE [LARGE SCALE GENOMIC DNA]</scope>
    <source>
        <strain evidence="14 15">DSM 14724</strain>
    </source>
</reference>
<dbReference type="SUPFAM" id="SSF52954">
    <property type="entry name" value="Class II aaRS ABD-related"/>
    <property type="match status" value="1"/>
</dbReference>
<dbReference type="RefSeq" id="WP_052420382.1">
    <property type="nucleotide sequence ID" value="NZ_JMCB01000014.1"/>
</dbReference>
<dbReference type="GO" id="GO:0046872">
    <property type="term" value="F:metal ion binding"/>
    <property type="evidence" value="ECO:0007669"/>
    <property type="project" value="UniProtKB-KW"/>
</dbReference>
<dbReference type="InterPro" id="IPR004154">
    <property type="entry name" value="Anticodon-bd"/>
</dbReference>
<evidence type="ECO:0000313" key="15">
    <source>
        <dbReference type="Proteomes" id="UP000028725"/>
    </source>
</evidence>
<name>A0A085W966_9BACT</name>
<dbReference type="EC" id="6.1.1.3" evidence="2 12"/>
<dbReference type="OrthoDB" id="9802304at2"/>
<dbReference type="Pfam" id="PF03129">
    <property type="entry name" value="HGTP_anticodon"/>
    <property type="match status" value="1"/>
</dbReference>
<dbReference type="PANTHER" id="PTHR11451">
    <property type="entry name" value="THREONINE-TRNA LIGASE"/>
    <property type="match status" value="1"/>
</dbReference>
<protein>
    <recommendedName>
        <fullName evidence="2 12">Threonine--tRNA ligase</fullName>
        <ecNumber evidence="2 12">6.1.1.3</ecNumber>
    </recommendedName>
</protein>
<evidence type="ECO:0000256" key="1">
    <source>
        <dbReference type="ARBA" id="ARBA00008226"/>
    </source>
</evidence>
<evidence type="ECO:0000259" key="13">
    <source>
        <dbReference type="PROSITE" id="PS50862"/>
    </source>
</evidence>
<dbReference type="AlphaFoldDB" id="A0A085W966"/>
<keyword evidence="9" id="KW-0648">Protein biosynthesis</keyword>
<dbReference type="CDD" id="cd00771">
    <property type="entry name" value="ThrRS_core"/>
    <property type="match status" value="1"/>
</dbReference>
<dbReference type="EMBL" id="JMCB01000014">
    <property type="protein sequence ID" value="KFE64229.1"/>
    <property type="molecule type" value="Genomic_DNA"/>
</dbReference>
<dbReference type="GO" id="GO:0005524">
    <property type="term" value="F:ATP binding"/>
    <property type="evidence" value="ECO:0007669"/>
    <property type="project" value="UniProtKB-KW"/>
</dbReference>
<dbReference type="GO" id="GO:0005737">
    <property type="term" value="C:cytoplasm"/>
    <property type="evidence" value="ECO:0007669"/>
    <property type="project" value="UniProtKB-UniRule"/>
</dbReference>
<gene>
    <name evidence="14" type="ORF">DB31_2023</name>
</gene>
<dbReference type="InterPro" id="IPR045864">
    <property type="entry name" value="aa-tRNA-synth_II/BPL/LPL"/>
</dbReference>
<comment type="similarity">
    <text evidence="1">Belongs to the class-II aminoacyl-tRNA synthetase family.</text>
</comment>
<sequence length="397" mass="45024">MLSEHDHRSLGDRLDLFHLQEEAPGMVFWHPRGFILYQLLEERVRRELAAGGYREVRTPQILGQRIWESSGHWQNFREGMFVLDDGERPFAIKPVSCPGHIQIFQRMAASFRALPLRLAEFGLVHRNESSGALQGLFRLRQFTQDDGHIFCMEEQVADEVAAFCRSLRVFYRDFGFEEVQVAFSSRPEQRAGSDEVWDRAEAALLEAAGRVGLDCRMQPGQGAFYGPKLEFILKDRSGREWQCGTIQLDFVLPERFDLHYVDSGGGKRRPAMLHRAIFGSVERFLGILLEHHQGALPAWLAPEQLRVLPVGPDSEAYASAVRRRLEAAGLRVSEDARGETLSRRILDSHRDSVPFVVLVGAREQAALSVQLRERSGAQRQVPLEAAVAELREACRTP</sequence>
<dbReference type="NCBIfam" id="TIGR00418">
    <property type="entry name" value="thrS"/>
    <property type="match status" value="1"/>
</dbReference>